<dbReference type="OrthoDB" id="2119801at2759"/>
<dbReference type="Proteomes" id="UP000320333">
    <property type="component" value="Unassembled WGS sequence"/>
</dbReference>
<accession>A0A507FRQ0</accession>
<dbReference type="EMBL" id="QEAP01000007">
    <property type="protein sequence ID" value="TPX78165.1"/>
    <property type="molecule type" value="Genomic_DNA"/>
</dbReference>
<evidence type="ECO:0000313" key="1">
    <source>
        <dbReference type="EMBL" id="TPX78165.1"/>
    </source>
</evidence>
<sequence>MTTVDRLTAAATSVAATIEPYVPQTVKDTVVVPALNAANQAKEDVLAKGLVNTGLDYATQAKDFALGQASQAKDYAIGQANGYREYTIATAKWAITQTTTTITAFTPSPILDLMRDTVANAEAVRKDPVATLKPYVPAFVVHTSERTYEIVKENVEQTKDTVNATTGFVVSRVNGVVEQVTSIPRVNSVIEKLNTLAAPVLEKLHLSGKSEVSAVEAEAQVAGAAPAAEL</sequence>
<reference evidence="1 2" key="1">
    <citation type="journal article" date="2019" name="Sci. Rep.">
        <title>Comparative genomics of chytrid fungi reveal insights into the obligate biotrophic and pathogenic lifestyle of Synchytrium endobioticum.</title>
        <authorList>
            <person name="van de Vossenberg B.T.L.H."/>
            <person name="Warris S."/>
            <person name="Nguyen H.D.T."/>
            <person name="van Gent-Pelzer M.P.E."/>
            <person name="Joly D.L."/>
            <person name="van de Geest H.C."/>
            <person name="Bonants P.J.M."/>
            <person name="Smith D.S."/>
            <person name="Levesque C.A."/>
            <person name="van der Lee T.A.J."/>
        </authorList>
    </citation>
    <scope>NUCLEOTIDE SEQUENCE [LARGE SCALE GENOMIC DNA]</scope>
    <source>
        <strain evidence="1 2">CBS 675.73</strain>
    </source>
</reference>
<proteinExistence type="predicted"/>
<comment type="caution">
    <text evidence="1">The sequence shown here is derived from an EMBL/GenBank/DDBJ whole genome shotgun (WGS) entry which is preliminary data.</text>
</comment>
<dbReference type="AlphaFoldDB" id="A0A507FRQ0"/>
<keyword evidence="2" id="KW-1185">Reference proteome</keyword>
<gene>
    <name evidence="1" type="ORF">CcCBS67573_g00543</name>
</gene>
<name>A0A507FRQ0_9FUNG</name>
<evidence type="ECO:0000313" key="2">
    <source>
        <dbReference type="Proteomes" id="UP000320333"/>
    </source>
</evidence>
<organism evidence="1 2">
    <name type="scientific">Chytriomyces confervae</name>
    <dbReference type="NCBI Taxonomy" id="246404"/>
    <lineage>
        <taxon>Eukaryota</taxon>
        <taxon>Fungi</taxon>
        <taxon>Fungi incertae sedis</taxon>
        <taxon>Chytridiomycota</taxon>
        <taxon>Chytridiomycota incertae sedis</taxon>
        <taxon>Chytridiomycetes</taxon>
        <taxon>Chytridiales</taxon>
        <taxon>Chytriomycetaceae</taxon>
        <taxon>Chytriomyces</taxon>
    </lineage>
</organism>
<protein>
    <submittedName>
        <fullName evidence="1">Uncharacterized protein</fullName>
    </submittedName>
</protein>